<protein>
    <submittedName>
        <fullName evidence="1">2-(3-amino-3-carboxypropyl)histidine synthase subunit 1</fullName>
    </submittedName>
</protein>
<name>A0AA37GZ31_9PEZI</name>
<keyword evidence="2" id="KW-1185">Reference proteome</keyword>
<sequence length="174" mass="19351">MVHRVLQSWALPDLGLSVDDEASAYPRTQWGHQGGARLMERSGARKLLRGARDQASTSLSTIRFNAIIHSVRVTLEKAGACILASDCALEQGKILGYMGPQLEDDDEAKMTPYLCDDRFYLESIIIPNPTAPHARPRCPSVFRLSYTASGLRPRSYPPAEHHVSSGNWVWFDRG</sequence>
<dbReference type="EMBL" id="BPPX01000040">
    <property type="protein sequence ID" value="GJC89325.1"/>
    <property type="molecule type" value="Genomic_DNA"/>
</dbReference>
<dbReference type="InterPro" id="IPR042264">
    <property type="entry name" value="DPH1/DPH2_2"/>
</dbReference>
<comment type="caution">
    <text evidence="1">The sequence shown here is derived from an EMBL/GenBank/DDBJ whole genome shotgun (WGS) entry which is preliminary data.</text>
</comment>
<dbReference type="Gene3D" id="3.40.50.11850">
    <property type="entry name" value="Diphthamide synthesis DPH1/DPH2 domain 2"/>
    <property type="match status" value="1"/>
</dbReference>
<reference evidence="1 2" key="1">
    <citation type="submission" date="2021-07" db="EMBL/GenBank/DDBJ databases">
        <title>Genome data of Colletotrichum spaethianum.</title>
        <authorList>
            <person name="Utami Y.D."/>
            <person name="Hiruma K."/>
        </authorList>
    </citation>
    <scope>NUCLEOTIDE SEQUENCE [LARGE SCALE GENOMIC DNA]</scope>
    <source>
        <strain evidence="1 2">MAFF 242679</strain>
    </source>
</reference>
<evidence type="ECO:0000313" key="2">
    <source>
        <dbReference type="Proteomes" id="UP001055172"/>
    </source>
</evidence>
<dbReference type="Proteomes" id="UP001055172">
    <property type="component" value="Unassembled WGS sequence"/>
</dbReference>
<dbReference type="AlphaFoldDB" id="A0AA37GZ31"/>
<organism evidence="1 2">
    <name type="scientific">Colletotrichum liriopes</name>
    <dbReference type="NCBI Taxonomy" id="708192"/>
    <lineage>
        <taxon>Eukaryota</taxon>
        <taxon>Fungi</taxon>
        <taxon>Dikarya</taxon>
        <taxon>Ascomycota</taxon>
        <taxon>Pezizomycotina</taxon>
        <taxon>Sordariomycetes</taxon>
        <taxon>Hypocreomycetidae</taxon>
        <taxon>Glomerellales</taxon>
        <taxon>Glomerellaceae</taxon>
        <taxon>Colletotrichum</taxon>
        <taxon>Colletotrichum spaethianum species complex</taxon>
    </lineage>
</organism>
<evidence type="ECO:0000313" key="1">
    <source>
        <dbReference type="EMBL" id="GJC89325.1"/>
    </source>
</evidence>
<gene>
    <name evidence="1" type="ORF">ColLi_12163</name>
</gene>
<accession>A0AA37GZ31</accession>
<proteinExistence type="predicted"/>